<dbReference type="SUPFAM" id="SSF56954">
    <property type="entry name" value="Outer membrane efflux proteins (OEP)"/>
    <property type="match status" value="1"/>
</dbReference>
<reference evidence="9 10" key="1">
    <citation type="submission" date="2020-08" db="EMBL/GenBank/DDBJ databases">
        <title>Functional genomics of gut bacteria from endangered species of beetles.</title>
        <authorList>
            <person name="Carlos-Shanley C."/>
        </authorList>
    </citation>
    <scope>NUCLEOTIDE SEQUENCE [LARGE SCALE GENOMIC DNA]</scope>
    <source>
        <strain evidence="9 10">S00123</strain>
    </source>
</reference>
<comment type="similarity">
    <text evidence="2">Belongs to the outer membrane factor (OMF) (TC 1.B.17) family.</text>
</comment>
<name>A0A7W7N419_9CAUL</name>
<dbReference type="RefSeq" id="WP_184268925.1">
    <property type="nucleotide sequence ID" value="NZ_JACHKY010000002.1"/>
</dbReference>
<dbReference type="EMBL" id="JACHKY010000002">
    <property type="protein sequence ID" value="MBB4797956.1"/>
    <property type="molecule type" value="Genomic_DNA"/>
</dbReference>
<evidence type="ECO:0000256" key="3">
    <source>
        <dbReference type="ARBA" id="ARBA00022448"/>
    </source>
</evidence>
<dbReference type="InterPro" id="IPR010130">
    <property type="entry name" value="T1SS_OMP_TolC"/>
</dbReference>
<dbReference type="GO" id="GO:0015562">
    <property type="term" value="F:efflux transmembrane transporter activity"/>
    <property type="evidence" value="ECO:0007669"/>
    <property type="project" value="InterPro"/>
</dbReference>
<comment type="subcellular location">
    <subcellularLocation>
        <location evidence="1">Cell outer membrane</location>
    </subcellularLocation>
</comment>
<accession>A0A7W7N419</accession>
<keyword evidence="3" id="KW-0813">Transport</keyword>
<keyword evidence="10" id="KW-1185">Reference proteome</keyword>
<gene>
    <name evidence="9" type="ORF">HNP32_001680</name>
</gene>
<comment type="caution">
    <text evidence="9">The sequence shown here is derived from an EMBL/GenBank/DDBJ whole genome shotgun (WGS) entry which is preliminary data.</text>
</comment>
<evidence type="ECO:0000256" key="1">
    <source>
        <dbReference type="ARBA" id="ARBA00004442"/>
    </source>
</evidence>
<evidence type="ECO:0000256" key="6">
    <source>
        <dbReference type="ARBA" id="ARBA00023136"/>
    </source>
</evidence>
<keyword evidence="6" id="KW-0472">Membrane</keyword>
<keyword evidence="5" id="KW-0812">Transmembrane</keyword>
<proteinExistence type="inferred from homology"/>
<sequence length="522" mass="54584">MLKRSRALASVALVTLVMGAGAAPAWAETLQDAIGLAYRTNPTLLAQRANQRALDETIVQARSGLRPTISASAGVDYSRTRADRVTTAGQSIPIDTNGDSIPDAFGVLPGGTTGGTTESDGATASISLSQNIWTAGRTARGIDAAEANVRAGRENLREVEQQVMASVIQAYADVVRDMEILRIRQENITVLRRQLDESNARFEVGEITRTDVAQSEARLAQSDADLANAQAQLSVSRAAYAAVVGQAPANMETLPVLPGLPSDFDAALDVALVENPGVRAAAYALQAAEANVAAARAEYLPSARLQASYGGTANDLSGFDLTDRTNFTAGATVSVPLFTGGLNRSRVAQALERANAAQIGVEGERRGVLQSVSSAYAQTVAAKSTLQAGEQAVRAASVAAEGVRQEAQVGLRTTLDVLNQELELRSAQVTLASARRNQYVAQAQLLAAMGRLGGPNLDPTIAAYDAEANYSSVRNRGGLPWDGVVEALDRVASPSIQPAADVEDAPIDAQLKSEIVRTAPGN</sequence>
<keyword evidence="8" id="KW-0732">Signal</keyword>
<evidence type="ECO:0000256" key="4">
    <source>
        <dbReference type="ARBA" id="ARBA00022452"/>
    </source>
</evidence>
<dbReference type="Pfam" id="PF02321">
    <property type="entry name" value="OEP"/>
    <property type="match status" value="2"/>
</dbReference>
<evidence type="ECO:0000256" key="5">
    <source>
        <dbReference type="ARBA" id="ARBA00022692"/>
    </source>
</evidence>
<evidence type="ECO:0000256" key="8">
    <source>
        <dbReference type="SAM" id="SignalP"/>
    </source>
</evidence>
<dbReference type="GO" id="GO:1990281">
    <property type="term" value="C:efflux pump complex"/>
    <property type="evidence" value="ECO:0007669"/>
    <property type="project" value="TreeGrafter"/>
</dbReference>
<protein>
    <submittedName>
        <fullName evidence="9">Outer membrane protein</fullName>
    </submittedName>
</protein>
<dbReference type="PANTHER" id="PTHR30026:SF22">
    <property type="entry name" value="OUTER MEMBRANE EFFLUX PROTEIN"/>
    <property type="match status" value="1"/>
</dbReference>
<keyword evidence="7" id="KW-0998">Cell outer membrane</keyword>
<keyword evidence="4" id="KW-1134">Transmembrane beta strand</keyword>
<dbReference type="InterPro" id="IPR051906">
    <property type="entry name" value="TolC-like"/>
</dbReference>
<dbReference type="Gene3D" id="1.20.1600.10">
    <property type="entry name" value="Outer membrane efflux proteins (OEP)"/>
    <property type="match status" value="1"/>
</dbReference>
<dbReference type="GO" id="GO:0015288">
    <property type="term" value="F:porin activity"/>
    <property type="evidence" value="ECO:0007669"/>
    <property type="project" value="TreeGrafter"/>
</dbReference>
<evidence type="ECO:0000256" key="7">
    <source>
        <dbReference type="ARBA" id="ARBA00023237"/>
    </source>
</evidence>
<evidence type="ECO:0000313" key="10">
    <source>
        <dbReference type="Proteomes" id="UP000539957"/>
    </source>
</evidence>
<evidence type="ECO:0000256" key="2">
    <source>
        <dbReference type="ARBA" id="ARBA00007613"/>
    </source>
</evidence>
<feature type="signal peptide" evidence="8">
    <location>
        <begin position="1"/>
        <end position="27"/>
    </location>
</feature>
<dbReference type="GO" id="GO:0009279">
    <property type="term" value="C:cell outer membrane"/>
    <property type="evidence" value="ECO:0007669"/>
    <property type="project" value="UniProtKB-SubCell"/>
</dbReference>
<evidence type="ECO:0000313" key="9">
    <source>
        <dbReference type="EMBL" id="MBB4797956.1"/>
    </source>
</evidence>
<organism evidence="9 10">
    <name type="scientific">Brevundimonas bullata</name>
    <dbReference type="NCBI Taxonomy" id="13160"/>
    <lineage>
        <taxon>Bacteria</taxon>
        <taxon>Pseudomonadati</taxon>
        <taxon>Pseudomonadota</taxon>
        <taxon>Alphaproteobacteria</taxon>
        <taxon>Caulobacterales</taxon>
        <taxon>Caulobacteraceae</taxon>
        <taxon>Brevundimonas</taxon>
    </lineage>
</organism>
<dbReference type="NCBIfam" id="TIGR01844">
    <property type="entry name" value="type_I_sec_TolC"/>
    <property type="match status" value="1"/>
</dbReference>
<dbReference type="PANTHER" id="PTHR30026">
    <property type="entry name" value="OUTER MEMBRANE PROTEIN TOLC"/>
    <property type="match status" value="1"/>
</dbReference>
<dbReference type="Proteomes" id="UP000539957">
    <property type="component" value="Unassembled WGS sequence"/>
</dbReference>
<dbReference type="AlphaFoldDB" id="A0A7W7N419"/>
<dbReference type="InterPro" id="IPR003423">
    <property type="entry name" value="OMP_efflux"/>
</dbReference>
<feature type="chain" id="PRO_5030692258" evidence="8">
    <location>
        <begin position="28"/>
        <end position="522"/>
    </location>
</feature>